<evidence type="ECO:0000256" key="10">
    <source>
        <dbReference type="SAM" id="Phobius"/>
    </source>
</evidence>
<keyword evidence="3" id="KW-0813">Transport</keyword>
<dbReference type="GO" id="GO:0045259">
    <property type="term" value="C:proton-transporting ATP synthase complex"/>
    <property type="evidence" value="ECO:0007669"/>
    <property type="project" value="UniProtKB-KW"/>
</dbReference>
<keyword evidence="5" id="KW-0375">Hydrogen ion transport</keyword>
<reference evidence="11" key="3">
    <citation type="submission" date="2025-09" db="UniProtKB">
        <authorList>
            <consortium name="Ensembl"/>
        </authorList>
    </citation>
    <scope>IDENTIFICATION</scope>
</reference>
<keyword evidence="10" id="KW-0812">Transmembrane</keyword>
<reference evidence="11" key="2">
    <citation type="submission" date="2025-08" db="UniProtKB">
        <authorList>
            <consortium name="Ensembl"/>
        </authorList>
    </citation>
    <scope>IDENTIFICATION</scope>
</reference>
<keyword evidence="6" id="KW-0406">Ion transport</keyword>
<evidence type="ECO:0000313" key="11">
    <source>
        <dbReference type="Ensembl" id="ENSNFUP00015054646.1"/>
    </source>
</evidence>
<evidence type="ECO:0000256" key="8">
    <source>
        <dbReference type="ARBA" id="ARBA00023136"/>
    </source>
</evidence>
<evidence type="ECO:0000313" key="12">
    <source>
        <dbReference type="Proteomes" id="UP000694548"/>
    </source>
</evidence>
<dbReference type="GO" id="GO:0042776">
    <property type="term" value="P:proton motive force-driven mitochondrial ATP synthesis"/>
    <property type="evidence" value="ECO:0007669"/>
    <property type="project" value="TreeGrafter"/>
</dbReference>
<sequence length="65" mass="7570">SSSCFCFGAKTPSLLPSGWLWYYRRYVDVKKGGEAGLGMFLAGYCVLSYIWSYPHIKLSHWRKYH</sequence>
<keyword evidence="12" id="KW-1185">Reference proteome</keyword>
<keyword evidence="8 10" id="KW-0472">Membrane</keyword>
<evidence type="ECO:0000256" key="1">
    <source>
        <dbReference type="ARBA" id="ARBA00004325"/>
    </source>
</evidence>
<proteinExistence type="inferred from homology"/>
<evidence type="ECO:0000256" key="6">
    <source>
        <dbReference type="ARBA" id="ARBA00023065"/>
    </source>
</evidence>
<comment type="similarity">
    <text evidence="2">Belongs to the ATPase F chain family.</text>
</comment>
<dbReference type="AlphaFoldDB" id="A0A8C6Q8X5"/>
<keyword evidence="9" id="KW-0066">ATP synthesis</keyword>
<evidence type="ECO:0000256" key="4">
    <source>
        <dbReference type="ARBA" id="ARBA00022547"/>
    </source>
</evidence>
<evidence type="ECO:0000256" key="9">
    <source>
        <dbReference type="ARBA" id="ARBA00023310"/>
    </source>
</evidence>
<dbReference type="PANTHER" id="PTHR13080">
    <property type="entry name" value="ATP SYNTHASE F CHAIN, MITOCHONDRIAL-RELATED"/>
    <property type="match status" value="1"/>
</dbReference>
<accession>A0A8C6Q8X5</accession>
<keyword evidence="4" id="KW-0138">CF(0)</keyword>
<protein>
    <recommendedName>
        <fullName evidence="13">ATP synthase subunit f, mitochondrial</fullName>
    </recommendedName>
</protein>
<dbReference type="PANTHER" id="PTHR13080:SF13">
    <property type="entry name" value="ATP SYNTHASE SUBUNIT F, MITOCHONDRIAL"/>
    <property type="match status" value="1"/>
</dbReference>
<evidence type="ECO:0000256" key="2">
    <source>
        <dbReference type="ARBA" id="ARBA00005895"/>
    </source>
</evidence>
<evidence type="ECO:0000256" key="5">
    <source>
        <dbReference type="ARBA" id="ARBA00022781"/>
    </source>
</evidence>
<name>A0A8C6Q8X5_NOTFU</name>
<evidence type="ECO:0000256" key="3">
    <source>
        <dbReference type="ARBA" id="ARBA00022448"/>
    </source>
</evidence>
<dbReference type="InterPro" id="IPR019344">
    <property type="entry name" value="F1F0-ATPsyn_F_prd"/>
</dbReference>
<comment type="subcellular location">
    <subcellularLocation>
        <location evidence="1">Mitochondrion membrane</location>
    </subcellularLocation>
</comment>
<dbReference type="Proteomes" id="UP000694548">
    <property type="component" value="Chromosome sgr12"/>
</dbReference>
<evidence type="ECO:0008006" key="13">
    <source>
        <dbReference type="Google" id="ProtNLM"/>
    </source>
</evidence>
<dbReference type="Ensembl" id="ENSNFUT00015056956.1">
    <property type="protein sequence ID" value="ENSNFUP00015054646.1"/>
    <property type="gene ID" value="ENSNFUG00015025353.1"/>
</dbReference>
<organism evidence="11 12">
    <name type="scientific">Nothobranchius furzeri</name>
    <name type="common">Turquoise killifish</name>
    <dbReference type="NCBI Taxonomy" id="105023"/>
    <lineage>
        <taxon>Eukaryota</taxon>
        <taxon>Metazoa</taxon>
        <taxon>Chordata</taxon>
        <taxon>Craniata</taxon>
        <taxon>Vertebrata</taxon>
        <taxon>Euteleostomi</taxon>
        <taxon>Actinopterygii</taxon>
        <taxon>Neopterygii</taxon>
        <taxon>Teleostei</taxon>
        <taxon>Neoteleostei</taxon>
        <taxon>Acanthomorphata</taxon>
        <taxon>Ovalentaria</taxon>
        <taxon>Atherinomorphae</taxon>
        <taxon>Cyprinodontiformes</taxon>
        <taxon>Nothobranchiidae</taxon>
        <taxon>Nothobranchius</taxon>
    </lineage>
</organism>
<feature type="transmembrane region" description="Helical" evidence="10">
    <location>
        <begin position="35"/>
        <end position="53"/>
    </location>
</feature>
<keyword evidence="7" id="KW-0496">Mitochondrion</keyword>
<dbReference type="GO" id="GO:0031966">
    <property type="term" value="C:mitochondrial membrane"/>
    <property type="evidence" value="ECO:0007669"/>
    <property type="project" value="UniProtKB-SubCell"/>
</dbReference>
<dbReference type="GO" id="GO:0046933">
    <property type="term" value="F:proton-transporting ATP synthase activity, rotational mechanism"/>
    <property type="evidence" value="ECO:0007669"/>
    <property type="project" value="TreeGrafter"/>
</dbReference>
<evidence type="ECO:0000256" key="7">
    <source>
        <dbReference type="ARBA" id="ARBA00023128"/>
    </source>
</evidence>
<reference evidence="11" key="1">
    <citation type="submission" date="2014-08" db="EMBL/GenBank/DDBJ databases">
        <authorList>
            <person name="Senf B."/>
            <person name="Petzold A."/>
            <person name="Downie B.R."/>
            <person name="Koch P."/>
            <person name="Platzer M."/>
        </authorList>
    </citation>
    <scope>NUCLEOTIDE SEQUENCE [LARGE SCALE GENOMIC DNA]</scope>
    <source>
        <strain evidence="11">GRZ</strain>
    </source>
</reference>
<keyword evidence="10" id="KW-1133">Transmembrane helix</keyword>
<dbReference type="GeneTree" id="ENSGT00940000167489"/>